<comment type="catalytic activity">
    <reaction evidence="7">
        <text>shikimate + ATP = 3-phosphoshikimate + ADP + H(+)</text>
        <dbReference type="Rhea" id="RHEA:13121"/>
        <dbReference type="ChEBI" id="CHEBI:15378"/>
        <dbReference type="ChEBI" id="CHEBI:30616"/>
        <dbReference type="ChEBI" id="CHEBI:36208"/>
        <dbReference type="ChEBI" id="CHEBI:145989"/>
        <dbReference type="ChEBI" id="CHEBI:456216"/>
        <dbReference type="EC" id="2.7.1.71"/>
    </reaction>
</comment>
<keyword evidence="2 7" id="KW-0808">Transferase</keyword>
<feature type="binding site" evidence="7">
    <location>
        <position position="57"/>
    </location>
    <ligand>
        <name>substrate</name>
    </ligand>
</feature>
<dbReference type="EMBL" id="WWVF01000051">
    <property type="protein sequence ID" value="MZS90810.1"/>
    <property type="molecule type" value="Genomic_DNA"/>
</dbReference>
<dbReference type="GO" id="GO:0008652">
    <property type="term" value="P:amino acid biosynthetic process"/>
    <property type="evidence" value="ECO:0007669"/>
    <property type="project" value="UniProtKB-KW"/>
</dbReference>
<comment type="function">
    <text evidence="7">Catalyzes the specific phosphorylation of the 3-hydroxyl group of shikimic acid using ATP as a cosubstrate.</text>
</comment>
<gene>
    <name evidence="8" type="primary">aroK_1</name>
    <name evidence="7" type="synonym">aroK</name>
    <name evidence="8" type="ORF">ERS852478_01902</name>
    <name evidence="9" type="ORF">GT712_17535</name>
</gene>
<dbReference type="RefSeq" id="WP_022381300.1">
    <property type="nucleotide sequence ID" value="NZ_BTHH01000012.1"/>
</dbReference>
<dbReference type="GO" id="GO:0005829">
    <property type="term" value="C:cytosol"/>
    <property type="evidence" value="ECO:0007669"/>
    <property type="project" value="TreeGrafter"/>
</dbReference>
<evidence type="ECO:0000313" key="10">
    <source>
        <dbReference type="Proteomes" id="UP000095431"/>
    </source>
</evidence>
<feature type="binding site" evidence="7">
    <location>
        <position position="15"/>
    </location>
    <ligand>
        <name>Mg(2+)</name>
        <dbReference type="ChEBI" id="CHEBI:18420"/>
    </ligand>
</feature>
<name>A0A174CFC7_9FIRM</name>
<dbReference type="PANTHER" id="PTHR21087">
    <property type="entry name" value="SHIKIMATE KINASE"/>
    <property type="match status" value="1"/>
</dbReference>
<dbReference type="EC" id="2.7.1.71" evidence="7"/>
<evidence type="ECO:0000256" key="4">
    <source>
        <dbReference type="ARBA" id="ARBA00022777"/>
    </source>
</evidence>
<dbReference type="GO" id="GO:0009423">
    <property type="term" value="P:chorismate biosynthetic process"/>
    <property type="evidence" value="ECO:0007669"/>
    <property type="project" value="UniProtKB-UniRule"/>
</dbReference>
<keyword evidence="3 7" id="KW-0547">Nucleotide-binding</keyword>
<organism evidence="8 10">
    <name type="scientific">Blautia wexlerae</name>
    <dbReference type="NCBI Taxonomy" id="418240"/>
    <lineage>
        <taxon>Bacteria</taxon>
        <taxon>Bacillati</taxon>
        <taxon>Bacillota</taxon>
        <taxon>Clostridia</taxon>
        <taxon>Lachnospirales</taxon>
        <taxon>Lachnospiraceae</taxon>
        <taxon>Blautia</taxon>
    </lineage>
</organism>
<dbReference type="InterPro" id="IPR027417">
    <property type="entry name" value="P-loop_NTPase"/>
</dbReference>
<keyword evidence="1 7" id="KW-0028">Amino-acid biosynthesis</keyword>
<proteinExistence type="inferred from homology"/>
<dbReference type="AlphaFoldDB" id="A0A174CFC7"/>
<dbReference type="EMBL" id="CYZN01000011">
    <property type="protein sequence ID" value="CUO11854.1"/>
    <property type="molecule type" value="Genomic_DNA"/>
</dbReference>
<dbReference type="InterPro" id="IPR000623">
    <property type="entry name" value="Shikimate_kinase/TSH1"/>
</dbReference>
<accession>A0A174CFC7</accession>
<dbReference type="PANTHER" id="PTHR21087:SF16">
    <property type="entry name" value="SHIKIMATE KINASE 1, CHLOROPLASTIC"/>
    <property type="match status" value="1"/>
</dbReference>
<dbReference type="Gene3D" id="3.40.50.300">
    <property type="entry name" value="P-loop containing nucleotide triphosphate hydrolases"/>
    <property type="match status" value="1"/>
</dbReference>
<evidence type="ECO:0000256" key="3">
    <source>
        <dbReference type="ARBA" id="ARBA00022741"/>
    </source>
</evidence>
<keyword evidence="7" id="KW-0963">Cytoplasm</keyword>
<dbReference type="PRINTS" id="PR01100">
    <property type="entry name" value="SHIKIMTKNASE"/>
</dbReference>
<keyword evidence="7" id="KW-0460">Magnesium</keyword>
<comment type="similarity">
    <text evidence="7">Belongs to the shikimate kinase family.</text>
</comment>
<dbReference type="SUPFAM" id="SSF52540">
    <property type="entry name" value="P-loop containing nucleoside triphosphate hydrolases"/>
    <property type="match status" value="1"/>
</dbReference>
<sequence length="174" mass="19802">MNHIVIIGFMGSGKTRVGKRLAKDFNLPFVDVDRVVSKKMNLTMKEIFDRFGEPFYRALETTVIKALIDDPEQKIISLGSGLPMQEQNAKYIKKLGTIVYLKGSYATLKKRLENSSSNPLIEGEDKEDKIRKLLKQRDPVYAKFADVEMITGDKPFEDLIAQLEEKLKTCVKNS</sequence>
<dbReference type="GO" id="GO:0000287">
    <property type="term" value="F:magnesium ion binding"/>
    <property type="evidence" value="ECO:0007669"/>
    <property type="project" value="UniProtKB-UniRule"/>
</dbReference>
<evidence type="ECO:0000256" key="5">
    <source>
        <dbReference type="ARBA" id="ARBA00022840"/>
    </source>
</evidence>
<evidence type="ECO:0000256" key="6">
    <source>
        <dbReference type="ARBA" id="ARBA00023141"/>
    </source>
</evidence>
<evidence type="ECO:0000313" key="8">
    <source>
        <dbReference type="EMBL" id="CUO11854.1"/>
    </source>
</evidence>
<dbReference type="Pfam" id="PF01202">
    <property type="entry name" value="SKI"/>
    <property type="match status" value="1"/>
</dbReference>
<comment type="subunit">
    <text evidence="7">Monomer.</text>
</comment>
<dbReference type="eggNOG" id="COG0703">
    <property type="taxonomic scope" value="Bacteria"/>
</dbReference>
<keyword evidence="6 7" id="KW-0057">Aromatic amino acid biosynthesis</keyword>
<evidence type="ECO:0000256" key="7">
    <source>
        <dbReference type="HAMAP-Rule" id="MF_00109"/>
    </source>
</evidence>
<dbReference type="Proteomes" id="UP000477156">
    <property type="component" value="Unassembled WGS sequence"/>
</dbReference>
<dbReference type="Proteomes" id="UP000095431">
    <property type="component" value="Unassembled WGS sequence"/>
</dbReference>
<keyword evidence="5 7" id="KW-0067">ATP-binding</keyword>
<feature type="binding site" evidence="7">
    <location>
        <begin position="11"/>
        <end position="16"/>
    </location>
    <ligand>
        <name>ATP</name>
        <dbReference type="ChEBI" id="CHEBI:30616"/>
    </ligand>
</feature>
<dbReference type="GO" id="GO:0005524">
    <property type="term" value="F:ATP binding"/>
    <property type="evidence" value="ECO:0007669"/>
    <property type="project" value="UniProtKB-UniRule"/>
</dbReference>
<comment type="caution">
    <text evidence="7">Lacks conserved residue(s) required for the propagation of feature annotation.</text>
</comment>
<reference evidence="9 11" key="2">
    <citation type="journal article" date="2019" name="Nat. Med.">
        <title>A library of human gut bacterial isolates paired with longitudinal multiomics data enables mechanistic microbiome research.</title>
        <authorList>
            <person name="Poyet M."/>
            <person name="Groussin M."/>
            <person name="Gibbons S.M."/>
            <person name="Avila-Pacheco J."/>
            <person name="Jiang X."/>
            <person name="Kearney S.M."/>
            <person name="Perrotta A.R."/>
            <person name="Berdy B."/>
            <person name="Zhao S."/>
            <person name="Lieberman T.D."/>
            <person name="Swanson P.K."/>
            <person name="Smith M."/>
            <person name="Roesemann S."/>
            <person name="Alexander J.E."/>
            <person name="Rich S.A."/>
            <person name="Livny J."/>
            <person name="Vlamakis H."/>
            <person name="Clish C."/>
            <person name="Bullock K."/>
            <person name="Deik A."/>
            <person name="Scott J."/>
            <person name="Pierce K.A."/>
            <person name="Xavier R.J."/>
            <person name="Alm E.J."/>
        </authorList>
    </citation>
    <scope>NUCLEOTIDE SEQUENCE [LARGE SCALE GENOMIC DNA]</scope>
    <source>
        <strain evidence="9 11">BIOML-A12</strain>
    </source>
</reference>
<evidence type="ECO:0000313" key="9">
    <source>
        <dbReference type="EMBL" id="MZS90810.1"/>
    </source>
</evidence>
<keyword evidence="7" id="KW-0479">Metal-binding</keyword>
<feature type="binding site" evidence="7">
    <location>
        <position position="137"/>
    </location>
    <ligand>
        <name>substrate</name>
    </ligand>
</feature>
<dbReference type="UniPathway" id="UPA00053">
    <property type="reaction ID" value="UER00088"/>
</dbReference>
<evidence type="ECO:0000256" key="2">
    <source>
        <dbReference type="ARBA" id="ARBA00022679"/>
    </source>
</evidence>
<evidence type="ECO:0000256" key="1">
    <source>
        <dbReference type="ARBA" id="ARBA00022605"/>
    </source>
</evidence>
<comment type="subcellular location">
    <subcellularLocation>
        <location evidence="7">Cytoplasm</location>
    </subcellularLocation>
</comment>
<feature type="binding site" evidence="7">
    <location>
        <position position="33"/>
    </location>
    <ligand>
        <name>substrate</name>
    </ligand>
</feature>
<evidence type="ECO:0000313" key="11">
    <source>
        <dbReference type="Proteomes" id="UP000477156"/>
    </source>
</evidence>
<dbReference type="InterPro" id="IPR031322">
    <property type="entry name" value="Shikimate/glucono_kinase"/>
</dbReference>
<protein>
    <recommendedName>
        <fullName evidence="7">Shikimate kinase</fullName>
        <shortName evidence="7">SK</shortName>
        <ecNumber evidence="7">2.7.1.71</ecNumber>
    </recommendedName>
</protein>
<dbReference type="GO" id="GO:0004765">
    <property type="term" value="F:shikimate kinase activity"/>
    <property type="evidence" value="ECO:0007669"/>
    <property type="project" value="UniProtKB-UniRule"/>
</dbReference>
<dbReference type="GO" id="GO:0009073">
    <property type="term" value="P:aromatic amino acid family biosynthetic process"/>
    <property type="evidence" value="ECO:0007669"/>
    <property type="project" value="UniProtKB-KW"/>
</dbReference>
<comment type="cofactor">
    <cofactor evidence="7">
        <name>Mg(2+)</name>
        <dbReference type="ChEBI" id="CHEBI:18420"/>
    </cofactor>
    <text evidence="7">Binds 1 Mg(2+) ion per subunit.</text>
</comment>
<dbReference type="HAMAP" id="MF_00109">
    <property type="entry name" value="Shikimate_kinase"/>
    <property type="match status" value="1"/>
</dbReference>
<dbReference type="CDD" id="cd00464">
    <property type="entry name" value="SK"/>
    <property type="match status" value="1"/>
</dbReference>
<comment type="pathway">
    <text evidence="7">Metabolic intermediate biosynthesis; chorismate biosynthesis; chorismate from D-erythrose 4-phosphate and phosphoenolpyruvate: step 5/7.</text>
</comment>
<keyword evidence="4 7" id="KW-0418">Kinase</keyword>
<reference evidence="8 10" key="1">
    <citation type="submission" date="2015-09" db="EMBL/GenBank/DDBJ databases">
        <authorList>
            <consortium name="Pathogen Informatics"/>
        </authorList>
    </citation>
    <scope>NUCLEOTIDE SEQUENCE [LARGE SCALE GENOMIC DNA]</scope>
    <source>
        <strain evidence="8 10">2789STDY5834863</strain>
    </source>
</reference>